<name>A0A9W7DF05_AMBMO</name>
<organism evidence="2 3">
    <name type="scientific">Ambrosiozyma monospora</name>
    <name type="common">Yeast</name>
    <name type="synonym">Endomycopsis monosporus</name>
    <dbReference type="NCBI Taxonomy" id="43982"/>
    <lineage>
        <taxon>Eukaryota</taxon>
        <taxon>Fungi</taxon>
        <taxon>Dikarya</taxon>
        <taxon>Ascomycota</taxon>
        <taxon>Saccharomycotina</taxon>
        <taxon>Pichiomycetes</taxon>
        <taxon>Pichiales</taxon>
        <taxon>Pichiaceae</taxon>
        <taxon>Ambrosiozyma</taxon>
    </lineage>
</organism>
<proteinExistence type="predicted"/>
<dbReference type="EMBL" id="BSXU01001533">
    <property type="protein sequence ID" value="GMG28520.1"/>
    <property type="molecule type" value="Genomic_DNA"/>
</dbReference>
<evidence type="ECO:0000256" key="1">
    <source>
        <dbReference type="SAM" id="MobiDB-lite"/>
    </source>
</evidence>
<feature type="compositionally biased region" description="Low complexity" evidence="1">
    <location>
        <begin position="1"/>
        <end position="27"/>
    </location>
</feature>
<dbReference type="AlphaFoldDB" id="A0A9W7DF05"/>
<feature type="compositionally biased region" description="Polar residues" evidence="1">
    <location>
        <begin position="32"/>
        <end position="45"/>
    </location>
</feature>
<comment type="caution">
    <text evidence="2">The sequence shown here is derived from an EMBL/GenBank/DDBJ whole genome shotgun (WGS) entry which is preliminary data.</text>
</comment>
<reference evidence="2" key="1">
    <citation type="submission" date="2023-04" db="EMBL/GenBank/DDBJ databases">
        <title>Ambrosiozyma monospora NBRC 1965.</title>
        <authorList>
            <person name="Ichikawa N."/>
            <person name="Sato H."/>
            <person name="Tonouchi N."/>
        </authorList>
    </citation>
    <scope>NUCLEOTIDE SEQUENCE</scope>
    <source>
        <strain evidence="2">NBRC 1965</strain>
    </source>
</reference>
<feature type="region of interest" description="Disordered" evidence="1">
    <location>
        <begin position="1"/>
        <end position="58"/>
    </location>
</feature>
<evidence type="ECO:0000313" key="3">
    <source>
        <dbReference type="Proteomes" id="UP001165063"/>
    </source>
</evidence>
<keyword evidence="3" id="KW-1185">Reference proteome</keyword>
<protein>
    <submittedName>
        <fullName evidence="2">Unnamed protein product</fullName>
    </submittedName>
</protein>
<accession>A0A9W7DF05</accession>
<evidence type="ECO:0000313" key="2">
    <source>
        <dbReference type="EMBL" id="GMG28520.1"/>
    </source>
</evidence>
<dbReference type="Proteomes" id="UP001165063">
    <property type="component" value="Unassembled WGS sequence"/>
</dbReference>
<sequence length="90" mass="10383">MQGSAYNFNQPYNQRNNNSRFTNSNSKKNSRQLTTVTQEKMQNTPLEIPNRKPKRRNNNFHHVGLFKSGTAIRIISGICPMARTMTRAPM</sequence>
<gene>
    <name evidence="2" type="ORF">Amon01_000359200</name>
</gene>